<dbReference type="SUPFAM" id="SSF47384">
    <property type="entry name" value="Homodimeric domain of signal transducing histidine kinase"/>
    <property type="match status" value="1"/>
</dbReference>
<evidence type="ECO:0000313" key="16">
    <source>
        <dbReference type="EMBL" id="SIQ72744.1"/>
    </source>
</evidence>
<sequence>MDMNQYLEVFIEESKEHLQTCSEQLLVLEKNPEDLSIVNEIFRSAHTLKGMSATMGYEDLANLTHKMENVLDAIRNSQIALSPELFDVIFLAVDDLEAMVMSISEGGDGKRNVKDVVHQLEMIEKGESPFSSTIAEIAAASAVLEKKEINAGEYDEFEWTVLQQSKDQGFNSFEISIELHEDCLLKAARVFMVFEVLEKSGEVIKSHPPVELLEEEQFDQQFTVTMVTTESGEEIKKKIMKVSEVDQVVVNALDLEGMRHAANFNEDKVTKILKQESKNASLPTDDTDDKKKQAPVKPASSKTIRVNIERLDILMNLFEELVIDRGRLDQISSNLDNQELNETVERMSRITSDLQTIVLNMRMVPVETVFNRFPKMVRQLARDLNKKVKLEINGAETELDRTVIDEIGDPLVHLIRNAMDHGIETTEERLAKGKNEEGKILLKAYHSGNHVFIEIEDDGAGINKDRVLNKALSNGILTKETAATLTDKQIYELIFASGFSTAETISDVSGRGVGLDVVKNTIESLGGSVTIDSKENEGSIFLIQLPLTLSIISVMLVAIQNEKYAIPLSSIIETAIIKKADIMNAHNQQVIDYRGKVLPLLFLKDIFEVPISQEEKESLSVVIVRKGDKLAGLVVDSFIGQLEIVLKSLGNYLTSAFAISGATILGDGQVALIIDCNTLIH</sequence>
<dbReference type="InterPro" id="IPR004358">
    <property type="entry name" value="Sig_transdc_His_kin-like_C"/>
</dbReference>
<dbReference type="InterPro" id="IPR051315">
    <property type="entry name" value="Bact_Chemotaxis_CheA"/>
</dbReference>
<dbReference type="RefSeq" id="WP_076366491.1">
    <property type="nucleotide sequence ID" value="NZ_FTMX01000002.1"/>
</dbReference>
<dbReference type="Gene3D" id="1.20.120.160">
    <property type="entry name" value="HPT domain"/>
    <property type="match status" value="1"/>
</dbReference>
<keyword evidence="5 11" id="KW-0597">Phosphoprotein</keyword>
<dbReference type="Gene3D" id="1.10.287.560">
    <property type="entry name" value="Histidine kinase CheA-like, homodimeric domain"/>
    <property type="match status" value="1"/>
</dbReference>
<dbReference type="SUPFAM" id="SSF55874">
    <property type="entry name" value="ATPase domain of HSP90 chaperone/DNA topoisomerase II/histidine kinase"/>
    <property type="match status" value="1"/>
</dbReference>
<dbReference type="SUPFAM" id="SSF47226">
    <property type="entry name" value="Histidine-containing phosphotransfer domain, HPT domain"/>
    <property type="match status" value="1"/>
</dbReference>
<reference evidence="16 17" key="1">
    <citation type="submission" date="2017-01" db="EMBL/GenBank/DDBJ databases">
        <authorList>
            <person name="Varghese N."/>
            <person name="Submissions S."/>
        </authorList>
    </citation>
    <scope>NUCLEOTIDE SEQUENCE [LARGE SCALE GENOMIC DNA]</scope>
    <source>
        <strain evidence="16 17">RUG2-6</strain>
    </source>
</reference>
<dbReference type="Pfam" id="PF02895">
    <property type="entry name" value="H-kinase_dim"/>
    <property type="match status" value="1"/>
</dbReference>
<dbReference type="Pfam" id="PF01584">
    <property type="entry name" value="CheW"/>
    <property type="match status" value="1"/>
</dbReference>
<dbReference type="InterPro" id="IPR010808">
    <property type="entry name" value="CheA_P2-bd"/>
</dbReference>
<dbReference type="CDD" id="cd16916">
    <property type="entry name" value="HATPase_CheA-like"/>
    <property type="match status" value="1"/>
</dbReference>
<evidence type="ECO:0000259" key="14">
    <source>
        <dbReference type="PROSITE" id="PS50851"/>
    </source>
</evidence>
<dbReference type="CDD" id="cd00088">
    <property type="entry name" value="HPT"/>
    <property type="match status" value="1"/>
</dbReference>
<dbReference type="PANTHER" id="PTHR43395">
    <property type="entry name" value="SENSOR HISTIDINE KINASE CHEA"/>
    <property type="match status" value="1"/>
</dbReference>
<dbReference type="InterPro" id="IPR004105">
    <property type="entry name" value="CheA-like_dim"/>
</dbReference>
<evidence type="ECO:0000256" key="8">
    <source>
        <dbReference type="ARBA" id="ARBA00022777"/>
    </source>
</evidence>
<proteinExistence type="predicted"/>
<gene>
    <name evidence="16" type="ORF">SAMN05878482_10280</name>
</gene>
<dbReference type="Gene3D" id="3.30.565.10">
    <property type="entry name" value="Histidine kinase-like ATPase, C-terminal domain"/>
    <property type="match status" value="1"/>
</dbReference>
<dbReference type="Proteomes" id="UP000185829">
    <property type="component" value="Unassembled WGS sequence"/>
</dbReference>
<dbReference type="InterPro" id="IPR037052">
    <property type="entry name" value="CheA-like_P2_sf"/>
</dbReference>
<dbReference type="EMBL" id="FTMX01000002">
    <property type="protein sequence ID" value="SIQ72744.1"/>
    <property type="molecule type" value="Genomic_DNA"/>
</dbReference>
<evidence type="ECO:0000313" key="17">
    <source>
        <dbReference type="Proteomes" id="UP000185829"/>
    </source>
</evidence>
<dbReference type="SMART" id="SM00387">
    <property type="entry name" value="HATPase_c"/>
    <property type="match status" value="1"/>
</dbReference>
<dbReference type="GO" id="GO:0006935">
    <property type="term" value="P:chemotaxis"/>
    <property type="evidence" value="ECO:0007669"/>
    <property type="project" value="UniProtKB-KW"/>
</dbReference>
<evidence type="ECO:0000256" key="2">
    <source>
        <dbReference type="ARBA" id="ARBA00012438"/>
    </source>
</evidence>
<dbReference type="Gene3D" id="2.30.30.40">
    <property type="entry name" value="SH3 Domains"/>
    <property type="match status" value="1"/>
</dbReference>
<dbReference type="SUPFAM" id="SSF50341">
    <property type="entry name" value="CheW-like"/>
    <property type="match status" value="1"/>
</dbReference>
<evidence type="ECO:0000256" key="11">
    <source>
        <dbReference type="PROSITE-ProRule" id="PRU00110"/>
    </source>
</evidence>
<dbReference type="InterPro" id="IPR036641">
    <property type="entry name" value="HPT_dom_sf"/>
</dbReference>
<feature type="region of interest" description="Disordered" evidence="12">
    <location>
        <begin position="275"/>
        <end position="299"/>
    </location>
</feature>
<keyword evidence="6" id="KW-0808">Transferase</keyword>
<dbReference type="InterPro" id="IPR035891">
    <property type="entry name" value="CheY-binding_CheA"/>
</dbReference>
<dbReference type="SMART" id="SM00073">
    <property type="entry name" value="HPT"/>
    <property type="match status" value="1"/>
</dbReference>
<evidence type="ECO:0000259" key="15">
    <source>
        <dbReference type="PROSITE" id="PS50894"/>
    </source>
</evidence>
<evidence type="ECO:0000259" key="13">
    <source>
        <dbReference type="PROSITE" id="PS50109"/>
    </source>
</evidence>
<feature type="domain" description="HPt" evidence="15">
    <location>
        <begin position="1"/>
        <end position="103"/>
    </location>
</feature>
<evidence type="ECO:0000256" key="5">
    <source>
        <dbReference type="ARBA" id="ARBA00022553"/>
    </source>
</evidence>
<evidence type="ECO:0000256" key="10">
    <source>
        <dbReference type="ARBA" id="ARBA00023012"/>
    </source>
</evidence>
<dbReference type="InterPro" id="IPR036061">
    <property type="entry name" value="CheW-like_dom_sf"/>
</dbReference>
<dbReference type="InterPro" id="IPR005467">
    <property type="entry name" value="His_kinase_dom"/>
</dbReference>
<dbReference type="InterPro" id="IPR003594">
    <property type="entry name" value="HATPase_dom"/>
</dbReference>
<dbReference type="SUPFAM" id="SSF55052">
    <property type="entry name" value="CheY-binding domain of CheA"/>
    <property type="match status" value="1"/>
</dbReference>
<dbReference type="PROSITE" id="PS50109">
    <property type="entry name" value="HIS_KIN"/>
    <property type="match status" value="1"/>
</dbReference>
<dbReference type="GO" id="GO:0005524">
    <property type="term" value="F:ATP binding"/>
    <property type="evidence" value="ECO:0007669"/>
    <property type="project" value="UniProtKB-KW"/>
</dbReference>
<dbReference type="CDD" id="cd00731">
    <property type="entry name" value="CheA_reg"/>
    <property type="match status" value="1"/>
</dbReference>
<dbReference type="Pfam" id="PF01627">
    <property type="entry name" value="Hpt"/>
    <property type="match status" value="1"/>
</dbReference>
<comment type="caution">
    <text evidence="16">The sequence shown here is derived from an EMBL/GenBank/DDBJ whole genome shotgun (WGS) entry which is preliminary data.</text>
</comment>
<feature type="modified residue" description="Phosphohistidine" evidence="11">
    <location>
        <position position="46"/>
    </location>
</feature>
<dbReference type="PRINTS" id="PR00344">
    <property type="entry name" value="BCTRLSENSOR"/>
</dbReference>
<dbReference type="Pfam" id="PF07194">
    <property type="entry name" value="P2"/>
    <property type="match status" value="1"/>
</dbReference>
<evidence type="ECO:0000256" key="12">
    <source>
        <dbReference type="SAM" id="MobiDB-lite"/>
    </source>
</evidence>
<dbReference type="Gene3D" id="3.30.70.1110">
    <property type="entry name" value="Histidine kinase CheA-like, P2 response regulator-binding domain"/>
    <property type="match status" value="1"/>
</dbReference>
<evidence type="ECO:0000256" key="3">
    <source>
        <dbReference type="ARBA" id="ARBA00021495"/>
    </source>
</evidence>
<dbReference type="InterPro" id="IPR002545">
    <property type="entry name" value="CheW-lke_dom"/>
</dbReference>
<protein>
    <recommendedName>
        <fullName evidence="3">Chemotaxis protein CheA</fullName>
        <ecNumber evidence="2">2.7.13.3</ecNumber>
    </recommendedName>
</protein>
<dbReference type="InterPro" id="IPR008207">
    <property type="entry name" value="Sig_transdc_His_kin_Hpt_dom"/>
</dbReference>
<dbReference type="FunFam" id="3.30.565.10:FF:000016">
    <property type="entry name" value="Chemotaxis protein CheA, putative"/>
    <property type="match status" value="1"/>
</dbReference>
<keyword evidence="10" id="KW-0902">Two-component regulatory system</keyword>
<name>A0A9X8R6N9_9BACI</name>
<dbReference type="Pfam" id="PF02518">
    <property type="entry name" value="HATPase_c"/>
    <property type="match status" value="1"/>
</dbReference>
<dbReference type="GO" id="GO:0000155">
    <property type="term" value="F:phosphorelay sensor kinase activity"/>
    <property type="evidence" value="ECO:0007669"/>
    <property type="project" value="InterPro"/>
</dbReference>
<keyword evidence="7" id="KW-0547">Nucleotide-binding</keyword>
<dbReference type="InterPro" id="IPR037006">
    <property type="entry name" value="CheA-like_homodim_sf"/>
</dbReference>
<feature type="domain" description="CheW-like" evidence="14">
    <location>
        <begin position="551"/>
        <end position="681"/>
    </location>
</feature>
<keyword evidence="8 16" id="KW-0418">Kinase</keyword>
<evidence type="ECO:0000256" key="1">
    <source>
        <dbReference type="ARBA" id="ARBA00000085"/>
    </source>
</evidence>
<dbReference type="InterPro" id="IPR036097">
    <property type="entry name" value="HisK_dim/P_sf"/>
</dbReference>
<evidence type="ECO:0000256" key="4">
    <source>
        <dbReference type="ARBA" id="ARBA00022500"/>
    </source>
</evidence>
<evidence type="ECO:0000256" key="7">
    <source>
        <dbReference type="ARBA" id="ARBA00022741"/>
    </source>
</evidence>
<comment type="catalytic activity">
    <reaction evidence="1">
        <text>ATP + protein L-histidine = ADP + protein N-phospho-L-histidine.</text>
        <dbReference type="EC" id="2.7.13.3"/>
    </reaction>
</comment>
<dbReference type="PROSITE" id="PS50851">
    <property type="entry name" value="CHEW"/>
    <property type="match status" value="1"/>
</dbReference>
<feature type="domain" description="Histidine kinase" evidence="13">
    <location>
        <begin position="299"/>
        <end position="549"/>
    </location>
</feature>
<accession>A0A9X8R6N9</accession>
<dbReference type="AlphaFoldDB" id="A0A9X8R6N9"/>
<dbReference type="GO" id="GO:0005737">
    <property type="term" value="C:cytoplasm"/>
    <property type="evidence" value="ECO:0007669"/>
    <property type="project" value="InterPro"/>
</dbReference>
<dbReference type="PROSITE" id="PS50894">
    <property type="entry name" value="HPT"/>
    <property type="match status" value="1"/>
</dbReference>
<dbReference type="InterPro" id="IPR036890">
    <property type="entry name" value="HATPase_C_sf"/>
</dbReference>
<organism evidence="16 17">
    <name type="scientific">Peribacillus simplex</name>
    <dbReference type="NCBI Taxonomy" id="1478"/>
    <lineage>
        <taxon>Bacteria</taxon>
        <taxon>Bacillati</taxon>
        <taxon>Bacillota</taxon>
        <taxon>Bacilli</taxon>
        <taxon>Bacillales</taxon>
        <taxon>Bacillaceae</taxon>
        <taxon>Peribacillus</taxon>
    </lineage>
</organism>
<keyword evidence="4" id="KW-0145">Chemotaxis</keyword>
<evidence type="ECO:0000256" key="6">
    <source>
        <dbReference type="ARBA" id="ARBA00022679"/>
    </source>
</evidence>
<dbReference type="SMART" id="SM01231">
    <property type="entry name" value="H-kinase_dim"/>
    <property type="match status" value="1"/>
</dbReference>
<evidence type="ECO:0000256" key="9">
    <source>
        <dbReference type="ARBA" id="ARBA00022840"/>
    </source>
</evidence>
<dbReference type="PANTHER" id="PTHR43395:SF1">
    <property type="entry name" value="CHEMOTAXIS PROTEIN CHEA"/>
    <property type="match status" value="1"/>
</dbReference>
<dbReference type="SMART" id="SM00260">
    <property type="entry name" value="CheW"/>
    <property type="match status" value="1"/>
</dbReference>
<dbReference type="EC" id="2.7.13.3" evidence="2"/>
<keyword evidence="9" id="KW-0067">ATP-binding</keyword>